<dbReference type="InterPro" id="IPR024317">
    <property type="entry name" value="Dynein_heavy_chain_D4_dom"/>
</dbReference>
<dbReference type="FunFam" id="3.40.50.300:FF:000049">
    <property type="entry name" value="Dynein, axonemal, heavy chain 5"/>
    <property type="match status" value="1"/>
</dbReference>
<keyword evidence="11 24" id="KW-0175">Coiled coil</keyword>
<keyword evidence="4" id="KW-0493">Microtubule</keyword>
<evidence type="ECO:0000256" key="19">
    <source>
        <dbReference type="ARBA" id="ARBA00064223"/>
    </source>
</evidence>
<dbReference type="FunFam" id="1.10.8.720:FF:000008">
    <property type="entry name" value="Dynein axonemal heavy chain 2"/>
    <property type="match status" value="1"/>
</dbReference>
<dbReference type="FunFam" id="1.20.1270.280:FF:000007">
    <property type="entry name" value="dynein heavy chain 2, axonemal"/>
    <property type="match status" value="1"/>
</dbReference>
<dbReference type="FunFam" id="1.10.472.130:FF:000003">
    <property type="entry name" value="Dynein, axonemal, heavy chain 2"/>
    <property type="match status" value="1"/>
</dbReference>
<keyword evidence="7" id="KW-0802">TPR repeat</keyword>
<evidence type="ECO:0000256" key="18">
    <source>
        <dbReference type="ARBA" id="ARBA00063032"/>
    </source>
</evidence>
<dbReference type="InterPro" id="IPR041228">
    <property type="entry name" value="Dynein_C"/>
</dbReference>
<dbReference type="Gene3D" id="1.20.920.20">
    <property type="match status" value="1"/>
</dbReference>
<comment type="subcellular location">
    <subcellularLocation>
        <location evidence="1">Cytoplasm</location>
        <location evidence="1">Cytoskeleton</location>
        <location evidence="1">Flagellum axoneme</location>
    </subcellularLocation>
</comment>
<keyword evidence="9" id="KW-0282">Flagellum</keyword>
<dbReference type="FunFam" id="1.20.920.20:FF:000001">
    <property type="entry name" value="dynein heavy chain 2, axonemal"/>
    <property type="match status" value="1"/>
</dbReference>
<evidence type="ECO:0000256" key="4">
    <source>
        <dbReference type="ARBA" id="ARBA00022701"/>
    </source>
</evidence>
<dbReference type="FunFam" id="1.20.920.30:FF:000005">
    <property type="entry name" value="Dynein, axonemal, heavy chain 2"/>
    <property type="match status" value="1"/>
</dbReference>
<dbReference type="EMBL" id="JACSEA010000006">
    <property type="protein sequence ID" value="KAF7398793.1"/>
    <property type="molecule type" value="Genomic_DNA"/>
</dbReference>
<dbReference type="FunFam" id="1.10.287.2620:FF:000002">
    <property type="entry name" value="Dynein heavy chain 2, axonemal"/>
    <property type="match status" value="1"/>
</dbReference>
<keyword evidence="6" id="KW-0547">Nucleotide-binding</keyword>
<dbReference type="InterPro" id="IPR004273">
    <property type="entry name" value="Dynein_heavy_D6_P-loop"/>
</dbReference>
<evidence type="ECO:0000313" key="27">
    <source>
        <dbReference type="Proteomes" id="UP000614350"/>
    </source>
</evidence>
<feature type="coiled-coil region" evidence="24">
    <location>
        <begin position="3280"/>
        <end position="3331"/>
    </location>
</feature>
<dbReference type="Pfam" id="PF12775">
    <property type="entry name" value="AAA_7"/>
    <property type="match status" value="1"/>
</dbReference>
<dbReference type="InterPro" id="IPR035699">
    <property type="entry name" value="AAA_6"/>
</dbReference>
<dbReference type="Gene3D" id="1.10.287.2620">
    <property type="match status" value="1"/>
</dbReference>
<dbReference type="GO" id="GO:0051959">
    <property type="term" value="F:dynein light intermediate chain binding"/>
    <property type="evidence" value="ECO:0007669"/>
    <property type="project" value="InterPro"/>
</dbReference>
<feature type="coiled-coil region" evidence="24">
    <location>
        <begin position="3077"/>
        <end position="3104"/>
    </location>
</feature>
<dbReference type="Gene3D" id="1.10.8.1220">
    <property type="match status" value="1"/>
</dbReference>
<dbReference type="FunFam" id="3.20.180.20:FF:000001">
    <property type="entry name" value="Dynein axonemal heavy chain 5"/>
    <property type="match status" value="1"/>
</dbReference>
<comment type="caution">
    <text evidence="26">The sequence shown here is derived from an EMBL/GenBank/DDBJ whole genome shotgun (WGS) entry which is preliminary data.</text>
</comment>
<comment type="function">
    <text evidence="17">Force generating protein of eukaryotic cilia and flagella. Produces force towards the minus ends of microtubules. Dynein has ATPase activity; the force-producing power stroke is thought to occur on release of ADP. Required for assembly of the I1 inner arm complex and its targeting to the appropriate axoneme location. Also required for phototaxis.</text>
</comment>
<dbReference type="Gene3D" id="1.10.8.710">
    <property type="match status" value="1"/>
</dbReference>
<dbReference type="Pfam" id="PF12777">
    <property type="entry name" value="MT"/>
    <property type="match status" value="1"/>
</dbReference>
<organism evidence="26 27">
    <name type="scientific">Vespula vulgaris</name>
    <name type="common">Yellow jacket</name>
    <name type="synonym">Wasp</name>
    <dbReference type="NCBI Taxonomy" id="7454"/>
    <lineage>
        <taxon>Eukaryota</taxon>
        <taxon>Metazoa</taxon>
        <taxon>Ecdysozoa</taxon>
        <taxon>Arthropoda</taxon>
        <taxon>Hexapoda</taxon>
        <taxon>Insecta</taxon>
        <taxon>Pterygota</taxon>
        <taxon>Neoptera</taxon>
        <taxon>Endopterygota</taxon>
        <taxon>Hymenoptera</taxon>
        <taxon>Apocrita</taxon>
        <taxon>Aculeata</taxon>
        <taxon>Vespoidea</taxon>
        <taxon>Vespidae</taxon>
        <taxon>Vespinae</taxon>
        <taxon>Vespula</taxon>
    </lineage>
</organism>
<evidence type="ECO:0000256" key="2">
    <source>
        <dbReference type="ARBA" id="ARBA00008887"/>
    </source>
</evidence>
<evidence type="ECO:0000256" key="9">
    <source>
        <dbReference type="ARBA" id="ARBA00022846"/>
    </source>
</evidence>
<dbReference type="PANTHER" id="PTHR22878">
    <property type="entry name" value="DYNEIN HEAVY CHAIN 6, AXONEMAL-LIKE-RELATED"/>
    <property type="match status" value="1"/>
</dbReference>
<dbReference type="Gene3D" id="3.40.50.300">
    <property type="entry name" value="P-loop containing nucleotide triphosphate hydrolases"/>
    <property type="match status" value="5"/>
</dbReference>
<evidence type="ECO:0000313" key="26">
    <source>
        <dbReference type="EMBL" id="KAF7398793.1"/>
    </source>
</evidence>
<evidence type="ECO:0000256" key="13">
    <source>
        <dbReference type="ARBA" id="ARBA00023175"/>
    </source>
</evidence>
<evidence type="ECO:0000256" key="24">
    <source>
        <dbReference type="SAM" id="Coils"/>
    </source>
</evidence>
<dbReference type="Pfam" id="PF25007">
    <property type="entry name" value="DYH2-5-8_CC"/>
    <property type="match status" value="1"/>
</dbReference>
<dbReference type="InterPro" id="IPR042228">
    <property type="entry name" value="Dynein_linker_3"/>
</dbReference>
<evidence type="ECO:0000256" key="21">
    <source>
        <dbReference type="ARBA" id="ARBA00077719"/>
    </source>
</evidence>
<evidence type="ECO:0000256" key="14">
    <source>
        <dbReference type="ARBA" id="ARBA00023212"/>
    </source>
</evidence>
<dbReference type="Pfam" id="PF17852">
    <property type="entry name" value="Dynein_AAA_lid"/>
    <property type="match status" value="1"/>
</dbReference>
<dbReference type="SUPFAM" id="SSF52540">
    <property type="entry name" value="P-loop containing nucleoside triphosphate hydrolases"/>
    <property type="match status" value="4"/>
</dbReference>
<reference evidence="26" key="1">
    <citation type="journal article" date="2020" name="G3 (Bethesda)">
        <title>High-Quality Assemblies for Three Invasive Social Wasps from the &lt;i&gt;Vespula&lt;/i&gt; Genus.</title>
        <authorList>
            <person name="Harrop T.W.R."/>
            <person name="Guhlin J."/>
            <person name="McLaughlin G.M."/>
            <person name="Permina E."/>
            <person name="Stockwell P."/>
            <person name="Gilligan J."/>
            <person name="Le Lec M.F."/>
            <person name="Gruber M.A.M."/>
            <person name="Quinn O."/>
            <person name="Lovegrove M."/>
            <person name="Duncan E.J."/>
            <person name="Remnant E.J."/>
            <person name="Van Eeckhoven J."/>
            <person name="Graham B."/>
            <person name="Knapp R.A."/>
            <person name="Langford K.W."/>
            <person name="Kronenberg Z."/>
            <person name="Press M.O."/>
            <person name="Eacker S.M."/>
            <person name="Wilson-Rankin E.E."/>
            <person name="Purcell J."/>
            <person name="Lester P.J."/>
            <person name="Dearden P.K."/>
        </authorList>
    </citation>
    <scope>NUCLEOTIDE SEQUENCE</scope>
    <source>
        <strain evidence="26">Marl-1</strain>
    </source>
</reference>
<dbReference type="Pfam" id="PF18199">
    <property type="entry name" value="Dynein_C"/>
    <property type="match status" value="1"/>
</dbReference>
<dbReference type="Gene3D" id="1.20.920.30">
    <property type="match status" value="1"/>
</dbReference>
<dbReference type="InterPro" id="IPR043157">
    <property type="entry name" value="Dynein_AAA1S"/>
</dbReference>
<evidence type="ECO:0000256" key="3">
    <source>
        <dbReference type="ARBA" id="ARBA00022490"/>
    </source>
</evidence>
<evidence type="ECO:0000256" key="12">
    <source>
        <dbReference type="ARBA" id="ARBA00023069"/>
    </source>
</evidence>
<dbReference type="GO" id="GO:0036156">
    <property type="term" value="C:inner dynein arm"/>
    <property type="evidence" value="ECO:0007669"/>
    <property type="project" value="UniProtKB-ARBA"/>
</dbReference>
<sequence>MLGLTMIYIPVLSKELTPERGSSDKDLVKQFETVVSHWSTQIKLTLIDEEETDLQDLLSVDDVYDFWIYRYDNLCGLNFQVYNQTIERIINILILSQSTYVQQFLTLREDIEIEILKARSNIEYLTLLKEPCEKLKQCTTPDELTPFLSRIIHLCRMIWLNSPYYNTTEKMTNLFIALSNQIIIICRDLIDLRQVFKGKTRASIQMFSNCIRACKEYKKRYIKISDAHNMYTEYPWELDIDNIFHHIDIFIERCQDMIVICKAMIDFARMDETTSILRPKFGGTKGGEHSRACQKIERLFLESLEKIEANSHKIFDVLNISWQNIMSVFRNEVRELEIIIENLIATVFTDMNNVQEGIENLYGFYNYMNRERLQQLFNNKTMEIWKMFNKEIQFTKQSILIEKNKYSSLMPYYSGKALYLQQKQHNLKRMKKIMEDAEWMPYCSMKFEIFNQCNIVIKLIEDIITNLYEEWIEESSDNPSLRLDRYLMKRNEKSPLLLDCNMDSFILILCRECDCWINLRFHIPIQMTAIHIKKDIIFSMYEGILEVTNTYNKIIEALSDKERELFRELIRRVDGQINPGLNRLTWNTENIENYITDCYDQAGKVYFNDSIYASLSSSQLWFNFIFYVLYRRSSLGILVLSDHPFISKRTISISVSVSISKGRDCSKGLTIRLLEFIRVYKKSNSEIIKICENICESSMIMLKPNYAYTLSELQEELVSVRDAVVVDILTKYSTIVQYIMVVFDGFKPVIQNKQLPVSITTLKILLRIDKISLLLPRQFSRISKVEKDRNVDNLTSQVLLRSILKEWQQYLTQFDLAIQEAMKFCLKYSMNVMYEALHGDSTAGPSPLLLVQLELVNNKVHFSPNLSDIATTLSNILHYLLIPIKNIQRLTEKFNVPSRDMKPLWKVYEKDIELLRYQHMLDDETSHCFSQIQIYLKTWEPFKDVWEVNKDIFIQRYEKLKPTVTSFDSDINNYANIAFTVELQETVMNVYFLEINCDSLKSIIIQECLIWQHKLSALMLRVIENKVNHVYQYIAENTKKITKEPTDLISMQFAMQLFERLNAEIPKEEAEFPKIMEFYEMLEKYEVSTTFEFKRKVKDIDRSWFAYLKLLFSYEVILSEKKEEFKNNLLGDSAMFYENIQSLIHKYYDTGPFTSEWQIDDAFAWINVFHKEIHSLKEREKLLKEHLAIFGLSQPDSLELAELEENIAIIEIVWKLTAEWDKAWNRYKNEQFWKIEIEEMDTVANALFRKLTRLCRELKERNWEIVEHTRASVDKFRRTLPLITDLKNPSMRSRHWKQVKDILERDFDEMSEDFTLDAIADMQMQNFSEQIADISNAATMELEIELGLQRISAIWKVMKIEMTPYKTKGIYKLESIDDIVETLEDHQVHLSSMKSTRFVEPFATEVDYWERTLSTVGEVLEMVLSVQRSYFYMDNIFSSEDIRKQLPKETNDFDKLTLSWVQITSRMADHRLALPATHVPPGLLEVLNKLNENLEALQRALEQYLETKRYVFPRFYFISNDDLLEILANSRRPDLIQPHIKKLFENIKFLTLLKSVTGKLLATGMNSNDGEFVQFVHPVTLEGHVENWLCNIEEAMRESLHDLLKRCREALRKMLAKRDRWVKEWPSQPGITSTQIQWTNDCTRTLMHCKLVDSKKPLRRSKKKQNQALAKYSEAIRSDLNYLDRLKFKAIVVIEIHARDVIEKMYKNNCKDVAAFEWLSQLRFYWEKDIDNCIVRQTNTHFVYGYEYLGNSGRLVITPLTDRCYITLTTALHLYRGGSPKGPAGTGKTETVKDLGKALGFNVIVQNCSEGLDYISMGRMFSGLAQTGAWGCFDEFNRINIEVLSVVAQQILSILTALSQKLQRFVFESKDISLISTCGIFITMNPGYAGRTELPDNLKSMFRPISMMVPDSSMIAEINLFGEGFQDTRVLARKVFTLYTLAQQQLSKQYHYDFGLRGIVTLTRYAGWKKRLHPNLADDEVIILAMKDMNVAKLTSNDLPLFLGITTDLFPTVDVPTVDYEEIIDYITKEAIKLKLQPISLIITKVIELYETKNSRHSTMIVGESNTAKTVTWKILQNTMSSMKNDGKPGYNAVHVYPINPKALNLSELYGEYNLSTGEWLDGVISSIMRKTCSRDDNARNVEKPKNRRETYFKKKRSNKSESCFIIVTGELPDEKWILFDGPVDAVWIENMNSVMDDNKILTLINNERITMPKQVSLLFEVQDLCVASPATVSRAGMVYNDYKDLGWRPLVKSWLQSHEKEAVFVEHMKELFDRFVDITLEFKHQKCKELVPVPELNSIQSLCKLLDVLARPKTSAEVGNDEEAFSTICKIWFLFCMIWSLCASVDEDGRLKMDNFIRELEGSFPLRDTIYEYYVDVRQRSFVSWEEKLSQAWRFQPGTPFHNIIVPTVDTVRYNYIVSNLLFNGYPVLLIGPVGTGKSSIARSALESMDIVKYTLLIINMSAQTTSNNVQDAIESRLEKRTKAVYVPVANKTMITFMDDFNMPMKETYGSQPPLELIRQWIDYGFWYDRQNQQKRYIQKIQLMAAMGPPGGGRNVITNRLLTKFNVINMTFPSEKQIIRIYGTMLNQQTADFHTEVKGIADTLTIATITLYDRVVLKMLPTPAKMHYIFNLRDISKIFQGLLRSHKDHQYSVHTFLRLWLHETYRVFCDRFIDERDTEWFLGQISELLGKYFELTITSICPDKTIPLFGKHSTIIKERLKIIIIKLIKYTSAGNFMNAWNIYEDLVDIAAVRRHIEEQMDEYNASTGVVRLDLILFHDAVEHICRIVRVISQPRGNMLLVGIGGSGRQSVSRIAAYMCELTTFQIAVTKQYRVMEFREDLKKLYSMAGVENKPTSFLFNDTQVAEEQFLEIVNNMLSTGEVANLYKSDEMEEIKNRLMKEATKVGIIPSTESIYSFMIERVRANVHVILCMSPIGDAFRNRLRQYPSLINCTTIDWFLEWPKEALLEVGNKFLMNLNLTLTITGENKVEPRQSATAIPILPLQERMRDGIASTFASIHSMVSKFSIRMANEMKRYNYVTPTNFLELVFGYKNMLHKKRQDLADQANKLRGGIFKIDDTQAKVNEMAAELEITQEQVQTSTRECEEFLVTIVNQRRDADDAQKMVTARSLRIAEEQKECKKLEEIARADLATVEPALNEAMKALEALNKKDLAEIKSFARPPPKVEMVMEAVMILKNAEPTWAESKRQLGDVNFINTLRDFDKDHISDRVLRAIGKYTSNPEFDPVKVGVVSVAAKSLCMWVIAMEKYGKLYRIVAPKREKLEAALESLRQKEAALTEATMQLQKIQEDLETLQKMYDAKMKEKEDLIKMAELLKIKLDRAAMLVEGLSGERIRWLETVESLGEFFDWLPGDCLISTAFVSYLGPFVSNYREELFAIWVKEVNEKEIPMSPRLDVKEFLADPTTIREWNIQGLPSDGFSTENGIIVTRGTRWPLVIDPQCQAVKWIKNMEAKNALRVIDFGQADFMRVLEQGLQFGWPILLENVGETLDPALNPILERAFIKSGDQVMIKFNDKMITFNAKFRLFITTKLSNPHYAPEISTKTTLCNFAIKEQGLEAQLLGIVVRKEKPQLEEQKDNLVLTIASGKRTLKELEDRILYLLSEAGPNLLDDLDLLNTLQTSKATSISIAESLVTSEETEREIDIAREDYRSCSRRASILFFVLTDMSLIDPMYQFSLDSYIALFMLSIDKSPKSMKLAERIENLNDYHTYALYKNTCRGLFEQHKLLFSFNMCIKILTAEGRIISWEYAFLLRGGIVLDRENQPDKPVPWLPPETWDNITELDKLPGFHGLISSFEQYPRDWHNWYISTEPENISLVGELEEGCTAFQRMMIIRSCRPDRMSSAIANFIIRNVEQKFVEPPVLDLKAVLEDSVARTPLIFVLSPGVDPTSILMQLAESQQMMDKFMSLSLGQGQAPIATRMIQIGVKKGLWIFLANCHLSLSWMPKLDKIVETLINNKALNPNFRLWLSSSPTPEFPISILQAGIKMTTEPPKGLKANMKRLYSLVTEAQFDVCQAKSKYKKLLFVLVFFHSVLLERKKFQQLGWNVIYSFNDSDFEVSENLLQVYLDEYPDTPWESLKYLIAGICYGGHVTDDWDRRLLMTYVQQYFTDEVLTIPYYRLSSLPTYYVPRDGSLEFYRDIIMTLPAVDRPEAFGQHPNADITSLIMETRNICKTLMSLQVQAISSEEETDKEEKVIQLTIDIASKIPRNIDYETIDKLIGPIKKPLDVVLLQEISRYNVLLTKTRNSLDELQRGIRGLVLMSSDLEEIFTCIYEGRVPSLWLTAYPSLKLLGAWTRDLISRIEHFATWAETTHPPVLFWLAAFTFPTGFLTAVLQTSARMWNISIDSLNWEFVVQTIDDSAIIESPTDGVYVRSMFLEGAGWDKKNAILVEPAPMQLVYDMPVVHFKPTERFRRTKGLYICPTYYYPQRSGDQSRPAFVVTVDLKTGSEEPDLWTTRGTALLLSLAV</sequence>
<dbReference type="InterPro" id="IPR003593">
    <property type="entry name" value="AAA+_ATPase"/>
</dbReference>
<keyword evidence="5" id="KW-0677">Repeat</keyword>
<keyword evidence="12" id="KW-0969">Cilium</keyword>
<dbReference type="Gene3D" id="1.20.58.1120">
    <property type="match status" value="1"/>
</dbReference>
<comment type="similarity">
    <text evidence="2">Belongs to the dynein heavy chain family.</text>
</comment>
<evidence type="ECO:0000256" key="22">
    <source>
        <dbReference type="ARBA" id="ARBA00078558"/>
    </source>
</evidence>
<dbReference type="Pfam" id="PF08385">
    <property type="entry name" value="DHC_N1"/>
    <property type="match status" value="1"/>
</dbReference>
<evidence type="ECO:0000259" key="25">
    <source>
        <dbReference type="SMART" id="SM00382"/>
    </source>
</evidence>
<dbReference type="Gene3D" id="6.10.140.1060">
    <property type="match status" value="1"/>
</dbReference>
<evidence type="ECO:0000256" key="10">
    <source>
        <dbReference type="ARBA" id="ARBA00023017"/>
    </source>
</evidence>
<keyword evidence="14" id="KW-0206">Cytoskeleton</keyword>
<keyword evidence="13" id="KW-0505">Motor protein</keyword>
<dbReference type="InterPro" id="IPR056759">
    <property type="entry name" value="DYH2-5-8_CC"/>
</dbReference>
<evidence type="ECO:0000256" key="17">
    <source>
        <dbReference type="ARBA" id="ARBA00054075"/>
    </source>
</evidence>
<dbReference type="InterPro" id="IPR013602">
    <property type="entry name" value="Dynein_heavy_linker"/>
</dbReference>
<evidence type="ECO:0000256" key="20">
    <source>
        <dbReference type="ARBA" id="ARBA00071813"/>
    </source>
</evidence>
<dbReference type="Pfam" id="PF12781">
    <property type="entry name" value="AAA_9"/>
    <property type="match status" value="1"/>
</dbReference>
<dbReference type="InterPro" id="IPR027417">
    <property type="entry name" value="P-loop_NTPase"/>
</dbReference>
<dbReference type="Gene3D" id="1.20.1270.280">
    <property type="match status" value="1"/>
</dbReference>
<evidence type="ECO:0000256" key="1">
    <source>
        <dbReference type="ARBA" id="ARBA00004611"/>
    </source>
</evidence>
<dbReference type="InterPro" id="IPR042219">
    <property type="entry name" value="AAA_lid_11_sf"/>
</dbReference>
<name>A0A834N910_VESVU</name>
<dbReference type="Pfam" id="PF12774">
    <property type="entry name" value="AAA_6"/>
    <property type="match status" value="1"/>
</dbReference>
<dbReference type="Gene3D" id="1.10.472.130">
    <property type="match status" value="1"/>
</dbReference>
<protein>
    <recommendedName>
        <fullName evidence="20">Dynein axonemal heavy chain 2</fullName>
    </recommendedName>
    <alternativeName>
        <fullName evidence="23">Axonemal beta dynein heavy chain 2</fullName>
    </alternativeName>
    <alternativeName>
        <fullName evidence="22">Ciliary dynein heavy chain 2</fullName>
    </alternativeName>
    <alternativeName>
        <fullName evidence="21">Dynein-1, subspecies f</fullName>
    </alternativeName>
</protein>
<dbReference type="InterPro" id="IPR035706">
    <property type="entry name" value="AAA_9"/>
</dbReference>
<feature type="domain" description="AAA+ ATPase" evidence="25">
    <location>
        <begin position="1776"/>
        <end position="1912"/>
    </location>
</feature>
<comment type="function">
    <text evidence="16">As part of the axonemal inner dynein arm complex plays a central role in ciliary beat. Expressed in sperm flagellum, it is required for sperm motility. Dyneins are microtubule-based molecular motors possessing ATPase activities that can convert the chemical energy of ATP into relative sliding between adjacent microtubule doublets to generate ciliary bending.</text>
</comment>
<dbReference type="Gene3D" id="3.10.490.20">
    <property type="match status" value="1"/>
</dbReference>
<dbReference type="Gene3D" id="1.20.140.100">
    <property type="entry name" value="Dynein heavy chain, N-terminal domain 2"/>
    <property type="match status" value="1"/>
</dbReference>
<evidence type="ECO:0000256" key="11">
    <source>
        <dbReference type="ARBA" id="ARBA00023054"/>
    </source>
</evidence>
<dbReference type="InterPro" id="IPR026983">
    <property type="entry name" value="DHC"/>
</dbReference>
<dbReference type="SMART" id="SM00382">
    <property type="entry name" value="AAA"/>
    <property type="match status" value="2"/>
</dbReference>
<dbReference type="Proteomes" id="UP000614350">
    <property type="component" value="Unassembled WGS sequence"/>
</dbReference>
<dbReference type="Gene3D" id="1.10.8.720">
    <property type="entry name" value="Region D6 of dynein motor"/>
    <property type="match status" value="1"/>
</dbReference>
<dbReference type="FunFam" id="1.10.8.710:FF:000001">
    <property type="entry name" value="Dynein axonemal heavy chain 2"/>
    <property type="match status" value="1"/>
</dbReference>
<keyword evidence="3" id="KW-0963">Cytoplasm</keyword>
<dbReference type="GO" id="GO:0005524">
    <property type="term" value="F:ATP binding"/>
    <property type="evidence" value="ECO:0007669"/>
    <property type="project" value="UniProtKB-KW"/>
</dbReference>
<evidence type="ECO:0000256" key="23">
    <source>
        <dbReference type="ARBA" id="ARBA00082099"/>
    </source>
</evidence>
<dbReference type="GO" id="GO:0060294">
    <property type="term" value="P:cilium movement involved in cell motility"/>
    <property type="evidence" value="ECO:0007669"/>
    <property type="project" value="UniProtKB-ARBA"/>
</dbReference>
<comment type="subunit">
    <text evidence="18">The I1 inner arm complex (also known as the f dynein complex) is a two-headed isoform composed of two heavy chains (1-alpha and 1-beta), three intermediate chains and three light chains. I1 occupies a specific position proximal to the first radial spoke and repeats every 96 nm along the length of the axoneme.</text>
</comment>
<evidence type="ECO:0000256" key="6">
    <source>
        <dbReference type="ARBA" id="ARBA00022741"/>
    </source>
</evidence>
<keyword evidence="15" id="KW-0966">Cell projection</keyword>
<dbReference type="InterPro" id="IPR041466">
    <property type="entry name" value="Dynein_AAA5_ext"/>
</dbReference>
<dbReference type="GO" id="GO:0036159">
    <property type="term" value="P:inner dynein arm assembly"/>
    <property type="evidence" value="ECO:0007669"/>
    <property type="project" value="UniProtKB-ARBA"/>
</dbReference>
<dbReference type="FunFam" id="3.40.50.300:FF:000044">
    <property type="entry name" value="Dynein heavy chain 5, axonemal"/>
    <property type="match status" value="1"/>
</dbReference>
<dbReference type="FunFam" id="3.40.50.300:FF:002141">
    <property type="entry name" value="Dynein heavy chain"/>
    <property type="match status" value="1"/>
</dbReference>
<dbReference type="GO" id="GO:0005874">
    <property type="term" value="C:microtubule"/>
    <property type="evidence" value="ECO:0007669"/>
    <property type="project" value="UniProtKB-KW"/>
</dbReference>
<dbReference type="FunFam" id="3.10.490.20:FF:000008">
    <property type="entry name" value="dynein heavy chain 2, axonemal"/>
    <property type="match status" value="1"/>
</dbReference>
<dbReference type="Pfam" id="PF08393">
    <property type="entry name" value="DHC_N2"/>
    <property type="match status" value="1"/>
</dbReference>
<accession>A0A834N910</accession>
<dbReference type="FunFam" id="3.40.50.300:FF:000153">
    <property type="entry name" value="Dynein axonemal heavy chain 1"/>
    <property type="match status" value="1"/>
</dbReference>
<dbReference type="GO" id="GO:0008017">
    <property type="term" value="F:microtubule binding"/>
    <property type="evidence" value="ECO:0007669"/>
    <property type="project" value="UniProtKB-ARBA"/>
</dbReference>
<dbReference type="GO" id="GO:0008569">
    <property type="term" value="F:minus-end-directed microtubule motor activity"/>
    <property type="evidence" value="ECO:0007669"/>
    <property type="project" value="InterPro"/>
</dbReference>
<dbReference type="GO" id="GO:0045505">
    <property type="term" value="F:dynein intermediate chain binding"/>
    <property type="evidence" value="ECO:0007669"/>
    <property type="project" value="InterPro"/>
</dbReference>
<comment type="subunit">
    <text evidence="19">Part of the axonemal inner dynein arm complex that consists of at least two heavy chains and a number of intermediate and light chains. Interacts with DNAI4.</text>
</comment>
<dbReference type="InterPro" id="IPR024743">
    <property type="entry name" value="Dynein_HC_stalk"/>
</dbReference>
<evidence type="ECO:0000256" key="5">
    <source>
        <dbReference type="ARBA" id="ARBA00022737"/>
    </source>
</evidence>
<dbReference type="InterPro" id="IPR041658">
    <property type="entry name" value="AAA_lid_11"/>
</dbReference>
<evidence type="ECO:0000256" key="8">
    <source>
        <dbReference type="ARBA" id="ARBA00022840"/>
    </source>
</evidence>
<dbReference type="PANTHER" id="PTHR22878:SF68">
    <property type="entry name" value="DYNEIN HEAVY CHAIN 6, AXONEMAL-LIKE"/>
    <property type="match status" value="1"/>
</dbReference>
<dbReference type="InterPro" id="IPR041589">
    <property type="entry name" value="DNAH3_AAA_lid_1"/>
</dbReference>
<proteinExistence type="inferred from homology"/>
<dbReference type="FunFam" id="1.10.8.1220:FF:000001">
    <property type="entry name" value="Dynein axonemal heavy chain 5"/>
    <property type="match status" value="1"/>
</dbReference>
<dbReference type="Pfam" id="PF18198">
    <property type="entry name" value="AAA_lid_11"/>
    <property type="match status" value="1"/>
</dbReference>
<keyword evidence="10" id="KW-0243">Dynein</keyword>
<dbReference type="GO" id="GO:0097729">
    <property type="term" value="C:9+2 motile cilium"/>
    <property type="evidence" value="ECO:0007669"/>
    <property type="project" value="UniProtKB-ARBA"/>
</dbReference>
<dbReference type="FunFam" id="1.20.58.1120:FF:000001">
    <property type="entry name" value="dynein heavy chain 2, axonemal"/>
    <property type="match status" value="1"/>
</dbReference>
<dbReference type="Pfam" id="PF03028">
    <property type="entry name" value="Dynein_heavy"/>
    <property type="match status" value="1"/>
</dbReference>
<evidence type="ECO:0000256" key="7">
    <source>
        <dbReference type="ARBA" id="ARBA00022803"/>
    </source>
</evidence>
<dbReference type="InterPro" id="IPR042222">
    <property type="entry name" value="Dynein_2_N"/>
</dbReference>
<dbReference type="Pfam" id="PF12780">
    <property type="entry name" value="AAA_8"/>
    <property type="match status" value="1"/>
</dbReference>
<evidence type="ECO:0000256" key="16">
    <source>
        <dbReference type="ARBA" id="ARBA00053635"/>
    </source>
</evidence>
<evidence type="ECO:0000256" key="15">
    <source>
        <dbReference type="ARBA" id="ARBA00023273"/>
    </source>
</evidence>
<dbReference type="Gene3D" id="3.20.180.20">
    <property type="entry name" value="Dynein heavy chain, N-terminal domain 2"/>
    <property type="match status" value="1"/>
</dbReference>
<keyword evidence="27" id="KW-1185">Reference proteome</keyword>
<dbReference type="InterPro" id="IPR043160">
    <property type="entry name" value="Dynein_C_barrel"/>
</dbReference>
<feature type="domain" description="AAA+ ATPase" evidence="25">
    <location>
        <begin position="2425"/>
        <end position="2572"/>
    </location>
</feature>
<dbReference type="Pfam" id="PF17857">
    <property type="entry name" value="AAA_lid_1"/>
    <property type="match status" value="1"/>
</dbReference>
<dbReference type="InterPro" id="IPR013594">
    <property type="entry name" value="Dynein_heavy_tail"/>
</dbReference>
<gene>
    <name evidence="26" type="ORF">HZH66_006690</name>
</gene>
<dbReference type="FunFam" id="1.20.140.100:FF:000006">
    <property type="entry name" value="dynein heavy chain 2, axonemal"/>
    <property type="match status" value="1"/>
</dbReference>
<keyword evidence="8" id="KW-0067">ATP-binding</keyword>